<dbReference type="PANTHER" id="PTHR40265:SF1">
    <property type="entry name" value="GLYOXALASE-LIKE DOMAIN-CONTAINING PROTEIN"/>
    <property type="match status" value="1"/>
</dbReference>
<evidence type="ECO:0000313" key="2">
    <source>
        <dbReference type="EMBL" id="PIL33010.1"/>
    </source>
</evidence>
<comment type="caution">
    <text evidence="2">The sequence shown here is derived from an EMBL/GenBank/DDBJ whole genome shotgun (WGS) entry which is preliminary data.</text>
</comment>
<reference evidence="2 3" key="1">
    <citation type="journal article" date="2015" name="Sci. Rep.">
        <title>Chromosome-level genome map provides insights into diverse defense mechanisms in the medicinal fungus Ganoderma sinense.</title>
        <authorList>
            <person name="Zhu Y."/>
            <person name="Xu J."/>
            <person name="Sun C."/>
            <person name="Zhou S."/>
            <person name="Xu H."/>
            <person name="Nelson D.R."/>
            <person name="Qian J."/>
            <person name="Song J."/>
            <person name="Luo H."/>
            <person name="Xiang L."/>
            <person name="Li Y."/>
            <person name="Xu Z."/>
            <person name="Ji A."/>
            <person name="Wang L."/>
            <person name="Lu S."/>
            <person name="Hayward A."/>
            <person name="Sun W."/>
            <person name="Li X."/>
            <person name="Schwartz D.C."/>
            <person name="Wang Y."/>
            <person name="Chen S."/>
        </authorList>
    </citation>
    <scope>NUCLEOTIDE SEQUENCE [LARGE SCALE GENOMIC DNA]</scope>
    <source>
        <strain evidence="2 3">ZZ0214-1</strain>
    </source>
</reference>
<dbReference type="AlphaFoldDB" id="A0A2G8SGV9"/>
<sequence>MAGPSTRILDHIVHLTPPGTLEDAVSSFQNLGFTVSPGGTHAGGKTANALVVFGDGTYLELIHFTSPPPNDDPNPWAHKQPGWIDFAFLGNGGVPSIAGTINARADADGSGAHYAAEVQGGRTREDGKVLEWLISAPPGGERGELPFFCGDLTPREWRVPLEPRSNVRHSNTARGVAHVKLLIPPEDLTATANKLTSVLGISPFSSIPGEVAWHLGPQLSRPDPAPTSSIPVLKLRAAEGEEEMEYVRRMRGPGIYEVGFIVSDPSQGRGARTPYGRVVWVSAGSESGSTT</sequence>
<gene>
    <name evidence="2" type="ORF">GSI_04459</name>
</gene>
<keyword evidence="3" id="KW-1185">Reference proteome</keyword>
<dbReference type="InterPro" id="IPR029068">
    <property type="entry name" value="Glyas_Bleomycin-R_OHBP_Dase"/>
</dbReference>
<dbReference type="OrthoDB" id="408973at2759"/>
<dbReference type="Pfam" id="PF13468">
    <property type="entry name" value="Glyoxalase_3"/>
    <property type="match status" value="1"/>
</dbReference>
<dbReference type="PANTHER" id="PTHR40265">
    <property type="entry name" value="BLL2707 PROTEIN"/>
    <property type="match status" value="1"/>
</dbReference>
<dbReference type="Gene3D" id="3.10.180.10">
    <property type="entry name" value="2,3-Dihydroxybiphenyl 1,2-Dioxygenase, domain 1"/>
    <property type="match status" value="1"/>
</dbReference>
<protein>
    <recommendedName>
        <fullName evidence="1">Glyoxalase-like domain-containing protein</fullName>
    </recommendedName>
</protein>
<evidence type="ECO:0000313" key="3">
    <source>
        <dbReference type="Proteomes" id="UP000230002"/>
    </source>
</evidence>
<evidence type="ECO:0000259" key="1">
    <source>
        <dbReference type="Pfam" id="PF13468"/>
    </source>
</evidence>
<accession>A0A2G8SGV9</accession>
<dbReference type="InterPro" id="IPR025870">
    <property type="entry name" value="Glyoxalase-like_dom"/>
</dbReference>
<feature type="domain" description="Glyoxalase-like" evidence="1">
    <location>
        <begin position="9"/>
        <end position="191"/>
    </location>
</feature>
<dbReference type="SUPFAM" id="SSF54593">
    <property type="entry name" value="Glyoxalase/Bleomycin resistance protein/Dihydroxybiphenyl dioxygenase"/>
    <property type="match status" value="1"/>
</dbReference>
<proteinExistence type="predicted"/>
<name>A0A2G8SGV9_9APHY</name>
<dbReference type="Proteomes" id="UP000230002">
    <property type="component" value="Unassembled WGS sequence"/>
</dbReference>
<organism evidence="2 3">
    <name type="scientific">Ganoderma sinense ZZ0214-1</name>
    <dbReference type="NCBI Taxonomy" id="1077348"/>
    <lineage>
        <taxon>Eukaryota</taxon>
        <taxon>Fungi</taxon>
        <taxon>Dikarya</taxon>
        <taxon>Basidiomycota</taxon>
        <taxon>Agaricomycotina</taxon>
        <taxon>Agaricomycetes</taxon>
        <taxon>Polyporales</taxon>
        <taxon>Polyporaceae</taxon>
        <taxon>Ganoderma</taxon>
    </lineage>
</organism>
<dbReference type="EMBL" id="AYKW01000008">
    <property type="protein sequence ID" value="PIL33010.1"/>
    <property type="molecule type" value="Genomic_DNA"/>
</dbReference>